<dbReference type="PANTHER" id="PTHR45138:SF24">
    <property type="entry name" value="DIGUANYLATE CYCLASE DGCC-RELATED"/>
    <property type="match status" value="1"/>
</dbReference>
<dbReference type="GO" id="GO:0005886">
    <property type="term" value="C:plasma membrane"/>
    <property type="evidence" value="ECO:0007669"/>
    <property type="project" value="TreeGrafter"/>
</dbReference>
<feature type="domain" description="GGDEF" evidence="3">
    <location>
        <begin position="247"/>
        <end position="380"/>
    </location>
</feature>
<feature type="transmembrane region" description="Helical" evidence="2">
    <location>
        <begin position="153"/>
        <end position="177"/>
    </location>
</feature>
<dbReference type="PANTHER" id="PTHR45138">
    <property type="entry name" value="REGULATORY COMPONENTS OF SENSORY TRANSDUCTION SYSTEM"/>
    <property type="match status" value="1"/>
</dbReference>
<dbReference type="InterPro" id="IPR050469">
    <property type="entry name" value="Diguanylate_Cyclase"/>
</dbReference>
<dbReference type="Proteomes" id="UP000536441">
    <property type="component" value="Unassembled WGS sequence"/>
</dbReference>
<feature type="transmembrane region" description="Helical" evidence="2">
    <location>
        <begin position="71"/>
        <end position="88"/>
    </location>
</feature>
<dbReference type="Pfam" id="PF00990">
    <property type="entry name" value="GGDEF"/>
    <property type="match status" value="1"/>
</dbReference>
<protein>
    <recommendedName>
        <fullName evidence="1">diguanylate cyclase</fullName>
        <ecNumber evidence="1">2.7.7.65</ecNumber>
    </recommendedName>
</protein>
<evidence type="ECO:0000259" key="3">
    <source>
        <dbReference type="PROSITE" id="PS50887"/>
    </source>
</evidence>
<dbReference type="InterPro" id="IPR043128">
    <property type="entry name" value="Rev_trsase/Diguanyl_cyclase"/>
</dbReference>
<dbReference type="AlphaFoldDB" id="A0A7Y6B4G7"/>
<dbReference type="InterPro" id="IPR029787">
    <property type="entry name" value="Nucleotide_cyclase"/>
</dbReference>
<evidence type="ECO:0000313" key="4">
    <source>
        <dbReference type="EMBL" id="NUU47275.1"/>
    </source>
</evidence>
<dbReference type="SMART" id="SM00267">
    <property type="entry name" value="GGDEF"/>
    <property type="match status" value="1"/>
</dbReference>
<organism evidence="4 5">
    <name type="scientific">Sphingomonas zeae</name>
    <dbReference type="NCBI Taxonomy" id="1646122"/>
    <lineage>
        <taxon>Bacteria</taxon>
        <taxon>Pseudomonadati</taxon>
        <taxon>Pseudomonadota</taxon>
        <taxon>Alphaproteobacteria</taxon>
        <taxon>Sphingomonadales</taxon>
        <taxon>Sphingomonadaceae</taxon>
        <taxon>Sphingomonas</taxon>
    </lineage>
</organism>
<evidence type="ECO:0000313" key="5">
    <source>
        <dbReference type="Proteomes" id="UP000536441"/>
    </source>
</evidence>
<dbReference type="GO" id="GO:1902201">
    <property type="term" value="P:negative regulation of bacterial-type flagellum-dependent cell motility"/>
    <property type="evidence" value="ECO:0007669"/>
    <property type="project" value="TreeGrafter"/>
</dbReference>
<feature type="transmembrane region" description="Helical" evidence="2">
    <location>
        <begin position="95"/>
        <end position="114"/>
    </location>
</feature>
<gene>
    <name evidence="4" type="ORF">HP438_09835</name>
</gene>
<dbReference type="GO" id="GO:0043709">
    <property type="term" value="P:cell adhesion involved in single-species biofilm formation"/>
    <property type="evidence" value="ECO:0007669"/>
    <property type="project" value="TreeGrafter"/>
</dbReference>
<dbReference type="EC" id="2.7.7.65" evidence="1"/>
<dbReference type="InterPro" id="IPR000160">
    <property type="entry name" value="GGDEF_dom"/>
</dbReference>
<evidence type="ECO:0000256" key="2">
    <source>
        <dbReference type="SAM" id="Phobius"/>
    </source>
</evidence>
<evidence type="ECO:0000256" key="1">
    <source>
        <dbReference type="ARBA" id="ARBA00012528"/>
    </source>
</evidence>
<keyword evidence="2" id="KW-1133">Transmembrane helix</keyword>
<sequence length="380" mass="40768">MTLDIASLQVVAALGSTLSGLLHFFPGIASREPGRWPYWWGTGKIVIGVTNGAGLCFDGTRLSAAERITDVVLLVGLCLCIHAVSIFARRRPPTLILVLLAGTVTLTVPFILFGDQDMRLLVMMLGGTRTLFSFTAAWMLIHIARTENIRTAWVMGLLFAASTPVFLTRATLLLVAWGDPVWEATAQIVADWSVGIAIILGSLSHLALLLIDAERVQRALSEQVSRDCLTGALNRFGLKGLEPGLQGPVTLLLIDIDRFKSLNDDQGHGAGDTVLRLLADLAQREIGEQGTLVRIGGDEFLCVLPDCDERAARAIATALSDRFDRAVAALVDGPCYPALSIGMAQGPVAGSLDALIAQADGAMYVVKRQRQSREKTTRAA</sequence>
<comment type="caution">
    <text evidence="4">The sequence shown here is derived from an EMBL/GenBank/DDBJ whole genome shotgun (WGS) entry which is preliminary data.</text>
</comment>
<name>A0A7Y6B4G7_9SPHN</name>
<accession>A0A7Y6B4G7</accession>
<dbReference type="PROSITE" id="PS50887">
    <property type="entry name" value="GGDEF"/>
    <property type="match status" value="1"/>
</dbReference>
<dbReference type="NCBIfam" id="TIGR00254">
    <property type="entry name" value="GGDEF"/>
    <property type="match status" value="1"/>
</dbReference>
<proteinExistence type="predicted"/>
<keyword evidence="2" id="KW-0812">Transmembrane</keyword>
<keyword evidence="5" id="KW-1185">Reference proteome</keyword>
<reference evidence="4 5" key="1">
    <citation type="submission" date="2020-05" db="EMBL/GenBank/DDBJ databases">
        <title>Genome Sequencing of Type Strains.</title>
        <authorList>
            <person name="Lemaire J.F."/>
            <person name="Inderbitzin P."/>
            <person name="Gregorio O.A."/>
            <person name="Collins S.B."/>
            <person name="Wespe N."/>
            <person name="Knight-Connoni V."/>
        </authorList>
    </citation>
    <scope>NUCLEOTIDE SEQUENCE [LARGE SCALE GENOMIC DNA]</scope>
    <source>
        <strain evidence="4 5">DSM 100049</strain>
    </source>
</reference>
<dbReference type="RefSeq" id="WP_175311882.1">
    <property type="nucleotide sequence ID" value="NZ_CBCRYR010000008.1"/>
</dbReference>
<feature type="transmembrane region" description="Helical" evidence="2">
    <location>
        <begin position="120"/>
        <end position="141"/>
    </location>
</feature>
<dbReference type="EMBL" id="JABMCH010000063">
    <property type="protein sequence ID" value="NUU47275.1"/>
    <property type="molecule type" value="Genomic_DNA"/>
</dbReference>
<dbReference type="GO" id="GO:0052621">
    <property type="term" value="F:diguanylate cyclase activity"/>
    <property type="evidence" value="ECO:0007669"/>
    <property type="project" value="UniProtKB-EC"/>
</dbReference>
<keyword evidence="2" id="KW-0472">Membrane</keyword>
<dbReference type="CDD" id="cd01949">
    <property type="entry name" value="GGDEF"/>
    <property type="match status" value="1"/>
</dbReference>
<dbReference type="SUPFAM" id="SSF55073">
    <property type="entry name" value="Nucleotide cyclase"/>
    <property type="match status" value="1"/>
</dbReference>
<dbReference type="Gene3D" id="3.30.70.270">
    <property type="match status" value="1"/>
</dbReference>
<feature type="transmembrane region" description="Helical" evidence="2">
    <location>
        <begin position="189"/>
        <end position="211"/>
    </location>
</feature>